<gene>
    <name evidence="2" type="ORF">ACFQZ6_12180</name>
</gene>
<keyword evidence="3" id="KW-1185">Reference proteome</keyword>
<evidence type="ECO:0000313" key="3">
    <source>
        <dbReference type="Proteomes" id="UP001597023"/>
    </source>
</evidence>
<protein>
    <recommendedName>
        <fullName evidence="4">Sulfotransferase family protein</fullName>
    </recommendedName>
</protein>
<dbReference type="Gene3D" id="3.40.50.300">
    <property type="entry name" value="P-loop containing nucleotide triphosphate hydrolases"/>
    <property type="match status" value="1"/>
</dbReference>
<dbReference type="SUPFAM" id="SSF52540">
    <property type="entry name" value="P-loop containing nucleoside triphosphate hydrolases"/>
    <property type="match status" value="1"/>
</dbReference>
<reference evidence="3" key="1">
    <citation type="journal article" date="2019" name="Int. J. Syst. Evol. Microbiol.">
        <title>The Global Catalogue of Microorganisms (GCM) 10K type strain sequencing project: providing services to taxonomists for standard genome sequencing and annotation.</title>
        <authorList>
            <consortium name="The Broad Institute Genomics Platform"/>
            <consortium name="The Broad Institute Genome Sequencing Center for Infectious Disease"/>
            <person name="Wu L."/>
            <person name="Ma J."/>
        </authorList>
    </citation>
    <scope>NUCLEOTIDE SEQUENCE [LARGE SCALE GENOMIC DNA]</scope>
    <source>
        <strain evidence="3">CGMCC 4.7400</strain>
    </source>
</reference>
<organism evidence="2 3">
    <name type="scientific">Streptomyces flavalbus</name>
    <dbReference type="NCBI Taxonomy" id="2665155"/>
    <lineage>
        <taxon>Bacteria</taxon>
        <taxon>Bacillati</taxon>
        <taxon>Actinomycetota</taxon>
        <taxon>Actinomycetes</taxon>
        <taxon>Kitasatosporales</taxon>
        <taxon>Streptomycetaceae</taxon>
        <taxon>Streptomyces</taxon>
    </lineage>
</organism>
<dbReference type="RefSeq" id="WP_381607574.1">
    <property type="nucleotide sequence ID" value="NZ_JBHTEB010000001.1"/>
</dbReference>
<feature type="region of interest" description="Disordered" evidence="1">
    <location>
        <begin position="1"/>
        <end position="37"/>
    </location>
</feature>
<dbReference type="InterPro" id="IPR027417">
    <property type="entry name" value="P-loop_NTPase"/>
</dbReference>
<name>A0ABW2W8C0_9ACTN</name>
<evidence type="ECO:0008006" key="4">
    <source>
        <dbReference type="Google" id="ProtNLM"/>
    </source>
</evidence>
<evidence type="ECO:0000313" key="2">
    <source>
        <dbReference type="EMBL" id="MFD0314974.1"/>
    </source>
</evidence>
<comment type="caution">
    <text evidence="2">The sequence shown here is derived from an EMBL/GenBank/DDBJ whole genome shotgun (WGS) entry which is preliminary data.</text>
</comment>
<dbReference type="EMBL" id="JBHTEB010000001">
    <property type="protein sequence ID" value="MFD0314974.1"/>
    <property type="molecule type" value="Genomic_DNA"/>
</dbReference>
<sequence length="425" mass="47017">MDTDWTEDEVRVNGGAAPLPAVPAQPNRSAAASPARVTPLPPGTRLLHIGPHKTGTTAVQGALFAARDRLPEHGVVFPADSRHPMGAVLAACARPGMMGDARPRAEQWTRLLDQVRASGARTSVVSSEFFADAEDDGTVARVIEELGGRERVHVLVTLRPLAKIMPSQWQQYVQNGLRMGYEDWLEHMLRKPPYDKPNPSFWRRHRHDRLVERWVRALGAERVTVVVVDDRDRDGLMRTFEGLLGLPEHVLRPAVDTANRSLSLAETEMLRHLNVEFRAHGLPEQLYSRLIRYGAVMHMKNVYAPTPEDVKIFTPRWAVEAAAGIGAEMAERIKGTGVRVVGDVALLSEVPEQRAERRPEGAARLAPEAAAHALYGALAAVVATPPPKPVAPPRQAPRPRTVHQTPTKELVRVVGHRCLKRLRLR</sequence>
<dbReference type="Proteomes" id="UP001597023">
    <property type="component" value="Unassembled WGS sequence"/>
</dbReference>
<evidence type="ECO:0000256" key="1">
    <source>
        <dbReference type="SAM" id="MobiDB-lite"/>
    </source>
</evidence>
<accession>A0ABW2W8C0</accession>
<proteinExistence type="predicted"/>